<reference evidence="1 2" key="1">
    <citation type="submission" date="2022-08" db="EMBL/GenBank/DDBJ databases">
        <title>Whole genome sequencing-based tracing of a 2022 introduction and outbreak of Xanthomonas hortorum pv. pelargonii.</title>
        <authorList>
            <person name="Iruegas-Bocardo F."/>
            <person name="Weisberg A.K."/>
            <person name="Riutta E.R."/>
            <person name="Kilday K."/>
            <person name="Bonkowski J.C."/>
            <person name="Creswell T."/>
            <person name="Daughtrey M.L."/>
            <person name="Rane K."/>
            <person name="Grunwald N.J."/>
            <person name="Chang J.H."/>
            <person name="Putnam M.L."/>
        </authorList>
    </citation>
    <scope>NUCLEOTIDE SEQUENCE [LARGE SCALE GENOMIC DNA]</scope>
    <source>
        <strain evidence="1 2">22-325</strain>
    </source>
</reference>
<accession>A0ABZ0D3F1</accession>
<evidence type="ECO:0000313" key="2">
    <source>
        <dbReference type="Proteomes" id="UP001304534"/>
    </source>
</evidence>
<dbReference type="EMBL" id="CP103840">
    <property type="protein sequence ID" value="WOB24742.1"/>
    <property type="molecule type" value="Genomic_DNA"/>
</dbReference>
<protein>
    <submittedName>
        <fullName evidence="1">Uncharacterized protein</fullName>
    </submittedName>
</protein>
<dbReference type="RefSeq" id="WP_316686236.1">
    <property type="nucleotide sequence ID" value="NZ_CP103837.1"/>
</dbReference>
<gene>
    <name evidence="1" type="ORF">NYR99_13130</name>
</gene>
<keyword evidence="2" id="KW-1185">Reference proteome</keyword>
<dbReference type="Proteomes" id="UP001304534">
    <property type="component" value="Chromosome"/>
</dbReference>
<name>A0ABZ0D3F1_9XANT</name>
<sequence>MADPIPALPPGFVLEPAAAPQMPAQAAPPLPAGFVLDGDIPTLPAVQAQRPDFSNVQAGVDSTAQTSAGDGWEPGVLRDVALGGRAVLQGAGSLFGALGGDAINTAVINPVARAIGAQEAQPYRDELGGLADLLGLPTAQSAGERINADISEALTGTALTMGVGSALNTGRTALTSPSVRTKLADVLTSQPVMQAISTVTGAGAGATAREAGAGTGGQVLAALGGALGPVGLMSGGAAALRGAFRGGEAGRQALTQAIGDFSAVGATPSVGQGTGSWARQGTESLLAGGPTSGGVMRRFAEQQNEQIGEGLNDVSNQLARNISGEKAGRAIERGVDTFAKNVGAMRKALYWQADQLIPGDTAIPLGNTQRALTELTTPVVGAEATTGAMISPKIQQLAQNVADDLATAQATGAAGIPYEAVKQIRSKIGEELSDFSLSTDRPTAQLKQLYASLSDDMLNAARAAGPAAERAVQRANTYFRASADRLENLERVVDKNGGPEKIYQAALSGTRDGATTLRAVMRSLPEDAQKALSAAVIKRMGLANPSGQNAVGDAISPNTLLTNWGKLSPEARRELFGRFGPTFSSNMDKIARVAGRIKEGSEVFKNPSGTANRAAALAYPATIGGLLVTGQTGSAAAAALGGVGANSLARLMTNPRFVSWLARATETPVGALPAQINVLKRMAVENEDDDVAQVADALSASEGRAQQPQQ</sequence>
<proteinExistence type="predicted"/>
<organism evidence="1 2">
    <name type="scientific">Xanthomonas dyei</name>
    <dbReference type="NCBI Taxonomy" id="743699"/>
    <lineage>
        <taxon>Bacteria</taxon>
        <taxon>Pseudomonadati</taxon>
        <taxon>Pseudomonadota</taxon>
        <taxon>Gammaproteobacteria</taxon>
        <taxon>Lysobacterales</taxon>
        <taxon>Lysobacteraceae</taxon>
        <taxon>Xanthomonas</taxon>
    </lineage>
</organism>
<evidence type="ECO:0000313" key="1">
    <source>
        <dbReference type="EMBL" id="WOB24742.1"/>
    </source>
</evidence>
<dbReference type="GeneID" id="95584834"/>